<proteinExistence type="predicted"/>
<organism evidence="1 2">
    <name type="scientific">Jimgerdemannia flammicorona</name>
    <dbReference type="NCBI Taxonomy" id="994334"/>
    <lineage>
        <taxon>Eukaryota</taxon>
        <taxon>Fungi</taxon>
        <taxon>Fungi incertae sedis</taxon>
        <taxon>Mucoromycota</taxon>
        <taxon>Mucoromycotina</taxon>
        <taxon>Endogonomycetes</taxon>
        <taxon>Endogonales</taxon>
        <taxon>Endogonaceae</taxon>
        <taxon>Jimgerdemannia</taxon>
    </lineage>
</organism>
<comment type="caution">
    <text evidence="1">The sequence shown here is derived from an EMBL/GenBank/DDBJ whole genome shotgun (WGS) entry which is preliminary data.</text>
</comment>
<keyword evidence="2" id="KW-1185">Reference proteome</keyword>
<sequence length="138" mass="15194">TFPVLGSFVNNATNFYVVQLANHSITWNPLTSPINKSWPEFSTSFLPRRGRSRAISTRTLRSIPPLFRPTSTSCTRARSTRSWHARRNFSSTGPPNDHLGAAIEKALSLALALQYATHHQVELCCTRGTVDLVGDVGG</sequence>
<feature type="non-terminal residue" evidence="1">
    <location>
        <position position="1"/>
    </location>
</feature>
<name>A0A433QNK5_9FUNG</name>
<dbReference type="AlphaFoldDB" id="A0A433QNK5"/>
<reference evidence="1 2" key="1">
    <citation type="journal article" date="2018" name="New Phytol.">
        <title>Phylogenomics of Endogonaceae and evolution of mycorrhizas within Mucoromycota.</title>
        <authorList>
            <person name="Chang Y."/>
            <person name="Desiro A."/>
            <person name="Na H."/>
            <person name="Sandor L."/>
            <person name="Lipzen A."/>
            <person name="Clum A."/>
            <person name="Barry K."/>
            <person name="Grigoriev I.V."/>
            <person name="Martin F.M."/>
            <person name="Stajich J.E."/>
            <person name="Smith M.E."/>
            <person name="Bonito G."/>
            <person name="Spatafora J.W."/>
        </authorList>
    </citation>
    <scope>NUCLEOTIDE SEQUENCE [LARGE SCALE GENOMIC DNA]</scope>
    <source>
        <strain evidence="1 2">AD002</strain>
    </source>
</reference>
<dbReference type="Proteomes" id="UP000274822">
    <property type="component" value="Unassembled WGS sequence"/>
</dbReference>
<evidence type="ECO:0000313" key="2">
    <source>
        <dbReference type="Proteomes" id="UP000274822"/>
    </source>
</evidence>
<dbReference type="EMBL" id="RBNJ01003039">
    <property type="protein sequence ID" value="RUS31363.1"/>
    <property type="molecule type" value="Genomic_DNA"/>
</dbReference>
<accession>A0A433QNK5</accession>
<gene>
    <name evidence="1" type="ORF">BC938DRAFT_477977</name>
</gene>
<protein>
    <submittedName>
        <fullName evidence="1">Uncharacterized protein</fullName>
    </submittedName>
</protein>
<evidence type="ECO:0000313" key="1">
    <source>
        <dbReference type="EMBL" id="RUS31363.1"/>
    </source>
</evidence>